<name>A0A6N2ZVN7_STASI</name>
<keyword evidence="6 8" id="KW-0342">GTP-binding</keyword>
<dbReference type="PANTHER" id="PTHR19136:SF81">
    <property type="entry name" value="MOLYBDENUM COFACTOR GUANYLYLTRANSFERASE"/>
    <property type="match status" value="1"/>
</dbReference>
<feature type="binding site" evidence="8">
    <location>
        <position position="97"/>
    </location>
    <ligand>
        <name>GTP</name>
        <dbReference type="ChEBI" id="CHEBI:37565"/>
    </ligand>
</feature>
<comment type="subcellular location">
    <subcellularLocation>
        <location evidence="8">Cytoplasm</location>
    </subcellularLocation>
</comment>
<keyword evidence="10" id="KW-0548">Nucleotidyltransferase</keyword>
<organism evidence="10">
    <name type="scientific">Staphylococcus simulans</name>
    <dbReference type="NCBI Taxonomy" id="1286"/>
    <lineage>
        <taxon>Bacteria</taxon>
        <taxon>Bacillati</taxon>
        <taxon>Bacillota</taxon>
        <taxon>Bacilli</taxon>
        <taxon>Bacillales</taxon>
        <taxon>Staphylococcaceae</taxon>
        <taxon>Staphylococcus</taxon>
    </lineage>
</organism>
<evidence type="ECO:0000256" key="3">
    <source>
        <dbReference type="ARBA" id="ARBA00022723"/>
    </source>
</evidence>
<dbReference type="InterPro" id="IPR029044">
    <property type="entry name" value="Nucleotide-diphossugar_trans"/>
</dbReference>
<evidence type="ECO:0000259" key="9">
    <source>
        <dbReference type="Pfam" id="PF12804"/>
    </source>
</evidence>
<dbReference type="AlphaFoldDB" id="A0A6N2ZVN7"/>
<dbReference type="InterPro" id="IPR025877">
    <property type="entry name" value="MobA-like_NTP_Trfase"/>
</dbReference>
<gene>
    <name evidence="8 10" type="primary">mobA</name>
    <name evidence="10" type="ORF">SSLFYP27_00735</name>
</gene>
<feature type="binding site" evidence="8">
    <location>
        <position position="65"/>
    </location>
    <ligand>
        <name>GTP</name>
        <dbReference type="ChEBI" id="CHEBI:37565"/>
    </ligand>
</feature>
<feature type="binding site" evidence="8">
    <location>
        <position position="18"/>
    </location>
    <ligand>
        <name>GTP</name>
        <dbReference type="ChEBI" id="CHEBI:37565"/>
    </ligand>
</feature>
<dbReference type="GeneID" id="77330938"/>
<keyword evidence="1 8" id="KW-0963">Cytoplasm</keyword>
<evidence type="ECO:0000256" key="6">
    <source>
        <dbReference type="ARBA" id="ARBA00023134"/>
    </source>
</evidence>
<dbReference type="EMBL" id="CACRUO010000020">
    <property type="protein sequence ID" value="VYT82803.1"/>
    <property type="molecule type" value="Genomic_DNA"/>
</dbReference>
<dbReference type="NCBIfam" id="NF001457">
    <property type="entry name" value="PRK00317.1-3"/>
    <property type="match status" value="1"/>
</dbReference>
<dbReference type="CDD" id="cd02503">
    <property type="entry name" value="MobA"/>
    <property type="match status" value="1"/>
</dbReference>
<protein>
    <recommendedName>
        <fullName evidence="8">Probable molybdenum cofactor guanylyltransferase</fullName>
        <shortName evidence="8">MoCo guanylyltransferase</shortName>
        <ecNumber evidence="8">2.7.7.77</ecNumber>
    </recommendedName>
    <alternativeName>
        <fullName evidence="8">GTP:molybdopterin guanylyltransferase</fullName>
    </alternativeName>
    <alternativeName>
        <fullName evidence="8">Mo-MPT guanylyltransferase</fullName>
    </alternativeName>
    <alternativeName>
        <fullName evidence="8">Molybdopterin guanylyltransferase</fullName>
    </alternativeName>
    <alternativeName>
        <fullName evidence="8">Molybdopterin-guanine dinucleotide synthase</fullName>
        <shortName evidence="8">MGD synthase</shortName>
    </alternativeName>
</protein>
<dbReference type="EC" id="2.7.7.77" evidence="8"/>
<evidence type="ECO:0000256" key="4">
    <source>
        <dbReference type="ARBA" id="ARBA00022741"/>
    </source>
</evidence>
<dbReference type="InterPro" id="IPR013482">
    <property type="entry name" value="Molybde_CF_guanTrfase"/>
</dbReference>
<accession>A0A6N2ZVN7</accession>
<keyword evidence="4 8" id="KW-0547">Nucleotide-binding</keyword>
<reference evidence="10" key="1">
    <citation type="submission" date="2019-11" db="EMBL/GenBank/DDBJ databases">
        <authorList>
            <person name="Feng L."/>
        </authorList>
    </citation>
    <scope>NUCLEOTIDE SEQUENCE</scope>
    <source>
        <strain evidence="10">SsimulansLFYP27</strain>
    </source>
</reference>
<dbReference type="Pfam" id="PF12804">
    <property type="entry name" value="NTP_transf_3"/>
    <property type="match status" value="1"/>
</dbReference>
<dbReference type="SUPFAM" id="SSF53448">
    <property type="entry name" value="Nucleotide-diphospho-sugar transferases"/>
    <property type="match status" value="1"/>
</dbReference>
<feature type="binding site" evidence="8">
    <location>
        <begin position="6"/>
        <end position="8"/>
    </location>
    <ligand>
        <name>GTP</name>
        <dbReference type="ChEBI" id="CHEBI:37565"/>
    </ligand>
</feature>
<proteinExistence type="inferred from homology"/>
<keyword evidence="5 8" id="KW-0460">Magnesium</keyword>
<dbReference type="GO" id="GO:0006777">
    <property type="term" value="P:Mo-molybdopterin cofactor biosynthetic process"/>
    <property type="evidence" value="ECO:0007669"/>
    <property type="project" value="UniProtKB-KW"/>
</dbReference>
<comment type="similarity">
    <text evidence="8">Belongs to the MobA family.</text>
</comment>
<dbReference type="PANTHER" id="PTHR19136">
    <property type="entry name" value="MOLYBDENUM COFACTOR GUANYLYLTRANSFERASE"/>
    <property type="match status" value="1"/>
</dbReference>
<evidence type="ECO:0000256" key="7">
    <source>
        <dbReference type="ARBA" id="ARBA00023150"/>
    </source>
</evidence>
<dbReference type="HAMAP" id="MF_00316">
    <property type="entry name" value="MobA"/>
    <property type="match status" value="1"/>
</dbReference>
<keyword evidence="2 8" id="KW-0808">Transferase</keyword>
<feature type="binding site" evidence="8">
    <location>
        <position position="97"/>
    </location>
    <ligand>
        <name>Mg(2+)</name>
        <dbReference type="ChEBI" id="CHEBI:18420"/>
    </ligand>
</feature>
<dbReference type="RefSeq" id="WP_156666529.1">
    <property type="nucleotide sequence ID" value="NZ_CACRUO010000020.1"/>
</dbReference>
<evidence type="ECO:0000256" key="8">
    <source>
        <dbReference type="HAMAP-Rule" id="MF_00316"/>
    </source>
</evidence>
<comment type="catalytic activity">
    <reaction evidence="8">
        <text>Mo-molybdopterin + GTP + H(+) = Mo-molybdopterin guanine dinucleotide + diphosphate</text>
        <dbReference type="Rhea" id="RHEA:34243"/>
        <dbReference type="ChEBI" id="CHEBI:15378"/>
        <dbReference type="ChEBI" id="CHEBI:33019"/>
        <dbReference type="ChEBI" id="CHEBI:37565"/>
        <dbReference type="ChEBI" id="CHEBI:71302"/>
        <dbReference type="ChEBI" id="CHEBI:71310"/>
        <dbReference type="EC" id="2.7.7.77"/>
    </reaction>
</comment>
<dbReference type="GO" id="GO:0061603">
    <property type="term" value="F:molybdenum cofactor guanylyltransferase activity"/>
    <property type="evidence" value="ECO:0007669"/>
    <property type="project" value="UniProtKB-EC"/>
</dbReference>
<keyword evidence="3 8" id="KW-0479">Metal-binding</keyword>
<evidence type="ECO:0000256" key="2">
    <source>
        <dbReference type="ARBA" id="ARBA00022679"/>
    </source>
</evidence>
<feature type="domain" description="MobA-like NTP transferase" evidence="9">
    <location>
        <begin position="3"/>
        <end position="164"/>
    </location>
</feature>
<comment type="domain">
    <text evidence="8">The N-terminal domain determines nucleotide recognition and specific binding, while the C-terminal domain determines the specific binding to the target protein.</text>
</comment>
<dbReference type="GO" id="GO:0046872">
    <property type="term" value="F:metal ion binding"/>
    <property type="evidence" value="ECO:0007669"/>
    <property type="project" value="UniProtKB-KW"/>
</dbReference>
<dbReference type="Gene3D" id="3.90.550.10">
    <property type="entry name" value="Spore Coat Polysaccharide Biosynthesis Protein SpsA, Chain A"/>
    <property type="match status" value="1"/>
</dbReference>
<comment type="caution">
    <text evidence="8">Lacks conserved residue(s) required for the propagation of feature annotation.</text>
</comment>
<dbReference type="GO" id="GO:0005737">
    <property type="term" value="C:cytoplasm"/>
    <property type="evidence" value="ECO:0007669"/>
    <property type="project" value="UniProtKB-SubCell"/>
</dbReference>
<evidence type="ECO:0000256" key="1">
    <source>
        <dbReference type="ARBA" id="ARBA00022490"/>
    </source>
</evidence>
<evidence type="ECO:0000256" key="5">
    <source>
        <dbReference type="ARBA" id="ARBA00022842"/>
    </source>
</evidence>
<comment type="cofactor">
    <cofactor evidence="8">
        <name>Mg(2+)</name>
        <dbReference type="ChEBI" id="CHEBI:18420"/>
    </cofactor>
</comment>
<comment type="function">
    <text evidence="8">Transfers a GMP moiety from GTP to Mo-molybdopterin (Mo-MPT) cofactor (Moco or molybdenum cofactor) to form Mo-molybdopterin guanine dinucleotide (Mo-MGD) cofactor.</text>
</comment>
<dbReference type="GO" id="GO:0005525">
    <property type="term" value="F:GTP binding"/>
    <property type="evidence" value="ECO:0007669"/>
    <property type="project" value="UniProtKB-UniRule"/>
</dbReference>
<sequence>MKAIILAGGRSERFGSPKAFARLNGKMFYQHIIEALNEANMFNEIIISSSAELADQFEDVKVVVDDEEHQAKGPLSGIYSVMKQDFEAELFFVISVDTPLITEKAVSTLYQFMVEHVIEDQLDIAGYEEEGYPIPTIAFYSPTCLPVIARALESDDYSMKHVYNQVASDWLDVHEVDTRPDWYQNINYQDDLARVRNQSL</sequence>
<evidence type="ECO:0000313" key="10">
    <source>
        <dbReference type="EMBL" id="VYT82803.1"/>
    </source>
</evidence>
<keyword evidence="7 8" id="KW-0501">Molybdenum cofactor biosynthesis</keyword>